<evidence type="ECO:0000313" key="1">
    <source>
        <dbReference type="EMBL" id="AOX02656.1"/>
    </source>
</evidence>
<evidence type="ECO:0000313" key="2">
    <source>
        <dbReference type="Proteomes" id="UP000177870"/>
    </source>
</evidence>
<dbReference type="InterPro" id="IPR008775">
    <property type="entry name" value="Phytyl_CoA_dOase-like"/>
</dbReference>
<dbReference type="Gene3D" id="2.60.120.620">
    <property type="entry name" value="q2cbj1_9rhob like domain"/>
    <property type="match status" value="1"/>
</dbReference>
<dbReference type="AlphaFoldDB" id="A0A1D8TYY8"/>
<dbReference type="Proteomes" id="UP000177870">
    <property type="component" value="Chromosome"/>
</dbReference>
<protein>
    <recommendedName>
        <fullName evidence="3">Phytanoyl-CoA dioxygenase family protein</fullName>
    </recommendedName>
</protein>
<organism evidence="1 2">
    <name type="scientific">Moorena producens PAL-8-15-08-1</name>
    <dbReference type="NCBI Taxonomy" id="1458985"/>
    <lineage>
        <taxon>Bacteria</taxon>
        <taxon>Bacillati</taxon>
        <taxon>Cyanobacteriota</taxon>
        <taxon>Cyanophyceae</taxon>
        <taxon>Coleofasciculales</taxon>
        <taxon>Coleofasciculaceae</taxon>
        <taxon>Moorena</taxon>
    </lineage>
</organism>
<dbReference type="RefSeq" id="WP_070395058.1">
    <property type="nucleotide sequence ID" value="NZ_CP017599.1"/>
</dbReference>
<dbReference type="OrthoDB" id="9791262at2"/>
<dbReference type="EMBL" id="CP017599">
    <property type="protein sequence ID" value="AOX02656.1"/>
    <property type="molecule type" value="Genomic_DNA"/>
</dbReference>
<reference evidence="2" key="1">
    <citation type="submission" date="2016-10" db="EMBL/GenBank/DDBJ databases">
        <title>Comparative genomics uncovers the prolific and rare metabolic potential of the cyanobacterial genus Moorea.</title>
        <authorList>
            <person name="Leao T."/>
            <person name="Castelao G."/>
            <person name="Korobeynikov A."/>
            <person name="Monroe E.A."/>
            <person name="Podell S."/>
            <person name="Glukhov E."/>
            <person name="Allen E."/>
            <person name="Gerwick W.H."/>
            <person name="Gerwick L."/>
        </authorList>
    </citation>
    <scope>NUCLEOTIDE SEQUENCE [LARGE SCALE GENOMIC DNA]</scope>
    <source>
        <strain evidence="2">PAL-8-15-08-1</strain>
    </source>
</reference>
<gene>
    <name evidence="1" type="ORF">BJP34_27305</name>
</gene>
<dbReference type="GO" id="GO:0016706">
    <property type="term" value="F:2-oxoglutarate-dependent dioxygenase activity"/>
    <property type="evidence" value="ECO:0007669"/>
    <property type="project" value="UniProtKB-ARBA"/>
</dbReference>
<name>A0A1D8TYY8_9CYAN</name>
<sequence>MTNSNILSSVSSEIRTTRPLSQEQVAQYHEDGFVIIPKFFDVEELEPVRKACEEDPTIKGSESNFVDSKGHSNQLAYWTELGNSLLGVIPRLARMVDSVELLLGGKECYHWHSKVVKKRAYSKGFIEWHQGYGSWYYDSCLFPDFVSVFIAVDANTRENGCVQIVKKSHLMGRIDHALLGEAFNADPIRMKEILEKLEVVHAETKPGDTILMHANTIHASGENLTDRSRTNIVCHYNSASNEPVDLKNQEHHQYKALKKLPDSWVSDGKYNSVFDTQEFLKAGESYGSLISREGMK</sequence>
<evidence type="ECO:0008006" key="3">
    <source>
        <dbReference type="Google" id="ProtNLM"/>
    </source>
</evidence>
<proteinExistence type="predicted"/>
<dbReference type="PANTHER" id="PTHR20883">
    <property type="entry name" value="PHYTANOYL-COA DIOXYGENASE DOMAIN CONTAINING 1"/>
    <property type="match status" value="1"/>
</dbReference>
<dbReference type="KEGG" id="mpro:BJP34_27305"/>
<dbReference type="Pfam" id="PF05721">
    <property type="entry name" value="PhyH"/>
    <property type="match status" value="1"/>
</dbReference>
<dbReference type="GO" id="GO:0005506">
    <property type="term" value="F:iron ion binding"/>
    <property type="evidence" value="ECO:0007669"/>
    <property type="project" value="UniProtKB-ARBA"/>
</dbReference>
<dbReference type="SUPFAM" id="SSF51197">
    <property type="entry name" value="Clavaminate synthase-like"/>
    <property type="match status" value="1"/>
</dbReference>
<dbReference type="STRING" id="1458985.BJP34_27305"/>
<accession>A0A1D8TYY8</accession>
<dbReference type="PANTHER" id="PTHR20883:SF48">
    <property type="entry name" value="ECTOINE DIOXYGENASE"/>
    <property type="match status" value="1"/>
</dbReference>